<dbReference type="Gene3D" id="3.40.50.1000">
    <property type="entry name" value="HAD superfamily/HAD-like"/>
    <property type="match status" value="1"/>
</dbReference>
<dbReference type="InterPro" id="IPR023214">
    <property type="entry name" value="HAD_sf"/>
</dbReference>
<evidence type="ECO:0008006" key="3">
    <source>
        <dbReference type="Google" id="ProtNLM"/>
    </source>
</evidence>
<dbReference type="Proteomes" id="UP001208689">
    <property type="component" value="Chromosome"/>
</dbReference>
<protein>
    <recommendedName>
        <fullName evidence="3">HAD family hydrolase</fullName>
    </recommendedName>
</protein>
<dbReference type="EMBL" id="CP104013">
    <property type="protein sequence ID" value="UYP45971.1"/>
    <property type="molecule type" value="Genomic_DNA"/>
</dbReference>
<evidence type="ECO:0000313" key="1">
    <source>
        <dbReference type="EMBL" id="UYP45971.1"/>
    </source>
</evidence>
<name>A0ABY6HR38_9ARCH</name>
<dbReference type="SUPFAM" id="SSF56784">
    <property type="entry name" value="HAD-like"/>
    <property type="match status" value="1"/>
</dbReference>
<sequence length="261" mass="30938">MMNSENCYIRDNSDKNPLLNILYSRINTSDQLLQLIKKKLRNRSKQITMILDLDGTLIDNFPRQMVILQQHLQPHFPHLPWVQITQKINQNKHCLYSIMEVISEFVAEKITFEEINAQFLKSFLSEQYLHHDQIIPGAKKFLQQLYRLNVEIIFLTGRPAFLMTNGTLKTLHKMITHFERFTGKLIMKPNEDDADQFFKIEVMEEILSDHKNSYILYVDNEGSICNQISQEFSEILVWHYLSTQSNNEEFNGRKLTKWKLI</sequence>
<proteinExistence type="predicted"/>
<organism evidence="1 2">
    <name type="scientific">Candidatus Lokiarchaeum ossiferum</name>
    <dbReference type="NCBI Taxonomy" id="2951803"/>
    <lineage>
        <taxon>Archaea</taxon>
        <taxon>Promethearchaeati</taxon>
        <taxon>Promethearchaeota</taxon>
        <taxon>Promethearchaeia</taxon>
        <taxon>Promethearchaeales</taxon>
        <taxon>Promethearchaeaceae</taxon>
        <taxon>Candidatus Lokiarchaeum</taxon>
    </lineage>
</organism>
<accession>A0ABY6HR38</accession>
<keyword evidence="2" id="KW-1185">Reference proteome</keyword>
<dbReference type="InterPro" id="IPR036412">
    <property type="entry name" value="HAD-like_sf"/>
</dbReference>
<gene>
    <name evidence="1" type="ORF">NEF87_002256</name>
</gene>
<evidence type="ECO:0000313" key="2">
    <source>
        <dbReference type="Proteomes" id="UP001208689"/>
    </source>
</evidence>
<reference evidence="1" key="1">
    <citation type="submission" date="2022-09" db="EMBL/GenBank/DDBJ databases">
        <title>Actin cytoskeleton and complex cell architecture in an #Asgard archaeon.</title>
        <authorList>
            <person name="Ponce Toledo R.I."/>
            <person name="Schleper C."/>
            <person name="Rodrigues Oliveira T."/>
            <person name="Wollweber F."/>
            <person name="Xu J."/>
            <person name="Rittmann S."/>
            <person name="Klingl A."/>
            <person name="Pilhofer M."/>
        </authorList>
    </citation>
    <scope>NUCLEOTIDE SEQUENCE</scope>
    <source>
        <strain evidence="1">B-35</strain>
    </source>
</reference>